<dbReference type="PANTHER" id="PTHR23542">
    <property type="match status" value="1"/>
</dbReference>
<dbReference type="InterPro" id="IPR011701">
    <property type="entry name" value="MFS"/>
</dbReference>
<feature type="transmembrane region" description="Helical" evidence="1">
    <location>
        <begin position="309"/>
        <end position="329"/>
    </location>
</feature>
<feature type="transmembrane region" description="Helical" evidence="1">
    <location>
        <begin position="151"/>
        <end position="172"/>
    </location>
</feature>
<proteinExistence type="predicted"/>
<dbReference type="Gene3D" id="1.20.1250.20">
    <property type="entry name" value="MFS general substrate transporter like domains"/>
    <property type="match status" value="1"/>
</dbReference>
<dbReference type="PANTHER" id="PTHR23542:SF1">
    <property type="entry name" value="MAJOR FACILITATOR SUPERFAMILY (MFS) PROFILE DOMAIN-CONTAINING PROTEIN"/>
    <property type="match status" value="1"/>
</dbReference>
<sequence>MSSFSSAFSGYRELPQLVGYPYLVISFFGRLPTAMIIIGVLTLIVASTGSVAVAAYCSAGFAIANGIGNVLIGRLTDRFGQRTPLLLIAPLNVFFILLLVWLAPRQPATASLVANAAAVGITTCPIGPLARVRWYPIASRKQLPAAMSWETVNDELVFVLGPAAVGIIAAALSPAAPMILAAIIVGTCVIPFALSKHARGPSINDDGSPSPSFGTILRHTRTPLLSMVFMGMFFGAMQTTVTAFAESNGLEGLGGLIYAFMGLGAAITALIAVALPARFTFVARIFVGGLGLLIGAAACSLATSGITLAALVFFAGIFIGPIGVSIFTLAGKWAPKGGDGVANTAIVSANVLGVAAASALIGNILESNIDFGFFAAALCGLGIAVVAATAGRADQRAFAAR</sequence>
<feature type="transmembrane region" description="Helical" evidence="1">
    <location>
        <begin position="178"/>
        <end position="194"/>
    </location>
</feature>
<feature type="transmembrane region" description="Helical" evidence="1">
    <location>
        <begin position="109"/>
        <end position="130"/>
    </location>
</feature>
<feature type="transmembrane region" description="Helical" evidence="1">
    <location>
        <begin position="84"/>
        <end position="103"/>
    </location>
</feature>
<dbReference type="Pfam" id="PF07690">
    <property type="entry name" value="MFS_1"/>
    <property type="match status" value="1"/>
</dbReference>
<feature type="transmembrane region" description="Helical" evidence="1">
    <location>
        <begin position="371"/>
        <end position="391"/>
    </location>
</feature>
<gene>
    <name evidence="2" type="ORF">J2S70_001674</name>
</gene>
<dbReference type="RefSeq" id="WP_307683265.1">
    <property type="nucleotide sequence ID" value="NZ_JAUSQX010000001.1"/>
</dbReference>
<dbReference type="InterPro" id="IPR036259">
    <property type="entry name" value="MFS_trans_sf"/>
</dbReference>
<dbReference type="EMBL" id="JAUSQX010000001">
    <property type="protein sequence ID" value="MDP9807092.1"/>
    <property type="molecule type" value="Genomic_DNA"/>
</dbReference>
<keyword evidence="3" id="KW-1185">Reference proteome</keyword>
<keyword evidence="1" id="KW-0472">Membrane</keyword>
<evidence type="ECO:0000313" key="2">
    <source>
        <dbReference type="EMBL" id="MDP9807092.1"/>
    </source>
</evidence>
<feature type="transmembrane region" description="Helical" evidence="1">
    <location>
        <begin position="51"/>
        <end position="72"/>
    </location>
</feature>
<feature type="transmembrane region" description="Helical" evidence="1">
    <location>
        <begin position="341"/>
        <end position="365"/>
    </location>
</feature>
<evidence type="ECO:0000313" key="3">
    <source>
        <dbReference type="Proteomes" id="UP001243212"/>
    </source>
</evidence>
<accession>A0ABT9NI65</accession>
<comment type="caution">
    <text evidence="2">The sequence shown here is derived from an EMBL/GenBank/DDBJ whole genome shotgun (WGS) entry which is preliminary data.</text>
</comment>
<name>A0ABT9NI65_9ACTO</name>
<feature type="transmembrane region" description="Helical" evidence="1">
    <location>
        <begin position="282"/>
        <end position="303"/>
    </location>
</feature>
<feature type="transmembrane region" description="Helical" evidence="1">
    <location>
        <begin position="256"/>
        <end position="275"/>
    </location>
</feature>
<protein>
    <submittedName>
        <fullName evidence="2">MFS family permease</fullName>
    </submittedName>
</protein>
<keyword evidence="1" id="KW-0812">Transmembrane</keyword>
<feature type="transmembrane region" description="Helical" evidence="1">
    <location>
        <begin position="224"/>
        <end position="244"/>
    </location>
</feature>
<feature type="transmembrane region" description="Helical" evidence="1">
    <location>
        <begin position="20"/>
        <end position="45"/>
    </location>
</feature>
<organism evidence="2 3">
    <name type="scientific">Trueperella bonasi</name>
    <dbReference type="NCBI Taxonomy" id="312286"/>
    <lineage>
        <taxon>Bacteria</taxon>
        <taxon>Bacillati</taxon>
        <taxon>Actinomycetota</taxon>
        <taxon>Actinomycetes</taxon>
        <taxon>Actinomycetales</taxon>
        <taxon>Actinomycetaceae</taxon>
        <taxon>Trueperella</taxon>
    </lineage>
</organism>
<keyword evidence="1" id="KW-1133">Transmembrane helix</keyword>
<dbReference type="SUPFAM" id="SSF103473">
    <property type="entry name" value="MFS general substrate transporter"/>
    <property type="match status" value="1"/>
</dbReference>
<reference evidence="2 3" key="1">
    <citation type="submission" date="2023-07" db="EMBL/GenBank/DDBJ databases">
        <title>Sequencing the genomes of 1000 actinobacteria strains.</title>
        <authorList>
            <person name="Klenk H.-P."/>
        </authorList>
    </citation>
    <scope>NUCLEOTIDE SEQUENCE [LARGE SCALE GENOMIC DNA]</scope>
    <source>
        <strain evidence="2 3">DSM 17163</strain>
    </source>
</reference>
<evidence type="ECO:0000256" key="1">
    <source>
        <dbReference type="SAM" id="Phobius"/>
    </source>
</evidence>
<dbReference type="Proteomes" id="UP001243212">
    <property type="component" value="Unassembled WGS sequence"/>
</dbReference>